<evidence type="ECO:0008006" key="3">
    <source>
        <dbReference type="Google" id="ProtNLM"/>
    </source>
</evidence>
<reference evidence="2" key="1">
    <citation type="submission" date="2017-09" db="EMBL/GenBank/DDBJ databases">
        <title>Depth-based differentiation of microbial function through sediment-hosted aquifers and enrichment of novel symbionts in the deep terrestrial subsurface.</title>
        <authorList>
            <person name="Probst A.J."/>
            <person name="Ladd B."/>
            <person name="Jarett J.K."/>
            <person name="Geller-Mcgrath D.E."/>
            <person name="Sieber C.M.K."/>
            <person name="Emerson J.B."/>
            <person name="Anantharaman K."/>
            <person name="Thomas B.C."/>
            <person name="Malmstrom R."/>
            <person name="Stieglmeier M."/>
            <person name="Klingl A."/>
            <person name="Woyke T."/>
            <person name="Ryan C.M."/>
            <person name="Banfield J.F."/>
        </authorList>
    </citation>
    <scope>NUCLEOTIDE SEQUENCE [LARGE SCALE GENOMIC DNA]</scope>
</reference>
<dbReference type="EMBL" id="PFMC01000062">
    <property type="protein sequence ID" value="PIY94512.1"/>
    <property type="molecule type" value="Genomic_DNA"/>
</dbReference>
<dbReference type="InterPro" id="IPR036116">
    <property type="entry name" value="FN3_sf"/>
</dbReference>
<dbReference type="AlphaFoldDB" id="A0A2M7RDD5"/>
<accession>A0A2M7RDD5</accession>
<sequence length="503" mass="56796">MKQLLILFILIFLAQPLTASAYFYRLNSTDTSYVQGSGLDQYDQAKTGVGYNIEPLAAYGYVNGEQNPAVGEVSGLTKSSVKINWQTAYLGRSLIEYGLDSFDQQTALLYWRQGVQNYTLQNLQCGKLYQYRLATYDVAEARNVSETHQFQTLACQLNILADAKFDLETQDGILELTNETSGRTIKRFDYNYQATIGIPENAMPAHAILNIREAKNETPVSPSISTGQFSLYQKPITISAVETISNNNIKALNLPATIEISYAKTRMNNFAEQSLKLAYYNAELNKWEAVPTIVDGQAGLIRAAITKMGDYRLLASTNGWVPEEIENNKAYKEYGTNQVYYISDNIKHQVSALSVLHSWSLKVGNLQTSSLLYRVPLGAEQKYRDGSLVRVGAATYYFIEDGGKRLIMNKEVFETLGFVDEWAYPVMPEDVVDYPDLSAIIDSTTKLNNVLVKYPNDNKVYLIEDGQKRWIIDSVSFNRNHYRWDRIITIPVLEIYPDGEPVI</sequence>
<evidence type="ECO:0000313" key="2">
    <source>
        <dbReference type="Proteomes" id="UP000228689"/>
    </source>
</evidence>
<dbReference type="SUPFAM" id="SSF49265">
    <property type="entry name" value="Fibronectin type III"/>
    <property type="match status" value="1"/>
</dbReference>
<proteinExistence type="predicted"/>
<evidence type="ECO:0000313" key="1">
    <source>
        <dbReference type="EMBL" id="PIY94512.1"/>
    </source>
</evidence>
<dbReference type="Proteomes" id="UP000228689">
    <property type="component" value="Unassembled WGS sequence"/>
</dbReference>
<organism evidence="1 2">
    <name type="scientific">Candidatus Komeilibacteria bacterium CG_4_10_14_0_8_um_filter_37_78</name>
    <dbReference type="NCBI Taxonomy" id="1974471"/>
    <lineage>
        <taxon>Bacteria</taxon>
        <taxon>Candidatus Komeiliibacteriota</taxon>
    </lineage>
</organism>
<gene>
    <name evidence="1" type="ORF">COY67_02490</name>
</gene>
<comment type="caution">
    <text evidence="1">The sequence shown here is derived from an EMBL/GenBank/DDBJ whole genome shotgun (WGS) entry which is preliminary data.</text>
</comment>
<protein>
    <recommendedName>
        <fullName evidence="3">Fibronectin type-III domain-containing protein</fullName>
    </recommendedName>
</protein>
<name>A0A2M7RDD5_9BACT</name>